<dbReference type="Pfam" id="PF03107">
    <property type="entry name" value="C1_2"/>
    <property type="match status" value="3"/>
</dbReference>
<protein>
    <submittedName>
        <fullName evidence="3">Chromatin regulator PHD family</fullName>
    </submittedName>
    <submittedName>
        <fullName evidence="4">Putative DC1</fullName>
    </submittedName>
</protein>
<reference evidence="3" key="3">
    <citation type="submission" date="2020-06" db="EMBL/GenBank/DDBJ databases">
        <title>Helianthus annuus Genome sequencing and assembly Release 2.</title>
        <authorList>
            <person name="Gouzy J."/>
            <person name="Langlade N."/>
            <person name="Munos S."/>
        </authorList>
    </citation>
    <scope>NUCLEOTIDE SEQUENCE</scope>
    <source>
        <tissue evidence="3">Leaves</tissue>
    </source>
</reference>
<feature type="domain" description="DC1" evidence="2">
    <location>
        <begin position="69"/>
        <end position="116"/>
    </location>
</feature>
<gene>
    <name evidence="4" type="ORF">HannXRQ_Chr17g0560631</name>
    <name evidence="3" type="ORF">HanXRQr2_Chr17g0818031</name>
</gene>
<dbReference type="InterPro" id="IPR004146">
    <property type="entry name" value="DC1"/>
</dbReference>
<dbReference type="FunCoup" id="A0A251RTZ1">
    <property type="interactions" value="323"/>
</dbReference>
<evidence type="ECO:0000313" key="5">
    <source>
        <dbReference type="Proteomes" id="UP000215914"/>
    </source>
</evidence>
<dbReference type="AlphaFoldDB" id="A0A251RTZ1"/>
<dbReference type="OrthoDB" id="1877533at2759"/>
<dbReference type="PANTHER" id="PTHR46288:SF80">
    <property type="entry name" value="CYSTEINE_HISTIDINE-RICH C1 DOMAIN FAMILY PROTEIN"/>
    <property type="match status" value="1"/>
</dbReference>
<reference evidence="4" key="2">
    <citation type="submission" date="2017-02" db="EMBL/GenBank/DDBJ databases">
        <title>Sunflower complete genome.</title>
        <authorList>
            <person name="Langlade N."/>
            <person name="Munos S."/>
        </authorList>
    </citation>
    <scope>NUCLEOTIDE SEQUENCE [LARGE SCALE GENOMIC DNA]</scope>
    <source>
        <tissue evidence="4">Leaves</tissue>
    </source>
</reference>
<evidence type="ECO:0000313" key="3">
    <source>
        <dbReference type="EMBL" id="KAF5756713.1"/>
    </source>
</evidence>
<dbReference type="Proteomes" id="UP000215914">
    <property type="component" value="Chromosome 17"/>
</dbReference>
<reference evidence="3 5" key="1">
    <citation type="journal article" date="2017" name="Nature">
        <title>The sunflower genome provides insights into oil metabolism, flowering and Asterid evolution.</title>
        <authorList>
            <person name="Badouin H."/>
            <person name="Gouzy J."/>
            <person name="Grassa C.J."/>
            <person name="Murat F."/>
            <person name="Staton S.E."/>
            <person name="Cottret L."/>
            <person name="Lelandais-Briere C."/>
            <person name="Owens G.L."/>
            <person name="Carrere S."/>
            <person name="Mayjonade B."/>
            <person name="Legrand L."/>
            <person name="Gill N."/>
            <person name="Kane N.C."/>
            <person name="Bowers J.E."/>
            <person name="Hubner S."/>
            <person name="Bellec A."/>
            <person name="Berard A."/>
            <person name="Berges H."/>
            <person name="Blanchet N."/>
            <person name="Boniface M.C."/>
            <person name="Brunel D."/>
            <person name="Catrice O."/>
            <person name="Chaidir N."/>
            <person name="Claudel C."/>
            <person name="Donnadieu C."/>
            <person name="Faraut T."/>
            <person name="Fievet G."/>
            <person name="Helmstetter N."/>
            <person name="King M."/>
            <person name="Knapp S.J."/>
            <person name="Lai Z."/>
            <person name="Le Paslier M.C."/>
            <person name="Lippi Y."/>
            <person name="Lorenzon L."/>
            <person name="Mandel J.R."/>
            <person name="Marage G."/>
            <person name="Marchand G."/>
            <person name="Marquand E."/>
            <person name="Bret-Mestries E."/>
            <person name="Morien E."/>
            <person name="Nambeesan S."/>
            <person name="Nguyen T."/>
            <person name="Pegot-Espagnet P."/>
            <person name="Pouilly N."/>
            <person name="Raftis F."/>
            <person name="Sallet E."/>
            <person name="Schiex T."/>
            <person name="Thomas J."/>
            <person name="Vandecasteele C."/>
            <person name="Vares D."/>
            <person name="Vear F."/>
            <person name="Vautrin S."/>
            <person name="Crespi M."/>
            <person name="Mangin B."/>
            <person name="Burke J.M."/>
            <person name="Salse J."/>
            <person name="Munos S."/>
            <person name="Vincourt P."/>
            <person name="Rieseberg L.H."/>
            <person name="Langlade N.B."/>
        </authorList>
    </citation>
    <scope>NUCLEOTIDE SEQUENCE [LARGE SCALE GENOMIC DNA]</scope>
    <source>
        <strain evidence="5">cv. SF193</strain>
        <tissue evidence="3">Leaves</tissue>
    </source>
</reference>
<dbReference type="InterPro" id="IPR046349">
    <property type="entry name" value="C1-like_sf"/>
</dbReference>
<dbReference type="OMA" id="RITHPCH"/>
<dbReference type="Gramene" id="mRNA:HanXRQr2_Chr17g0818031">
    <property type="protein sequence ID" value="mRNA:HanXRQr2_Chr17g0818031"/>
    <property type="gene ID" value="HanXRQr2_Chr17g0818031"/>
</dbReference>
<dbReference type="SUPFAM" id="SSF57889">
    <property type="entry name" value="Cysteine-rich domain"/>
    <property type="match status" value="1"/>
</dbReference>
<dbReference type="EMBL" id="CM007906">
    <property type="protein sequence ID" value="OTF87334.1"/>
    <property type="molecule type" value="Genomic_DNA"/>
</dbReference>
<keyword evidence="5" id="KW-1185">Reference proteome</keyword>
<evidence type="ECO:0000256" key="1">
    <source>
        <dbReference type="ARBA" id="ARBA00022737"/>
    </source>
</evidence>
<name>A0A251RTZ1_HELAN</name>
<proteinExistence type="predicted"/>
<dbReference type="EMBL" id="MNCJ02000332">
    <property type="protein sequence ID" value="KAF5756713.1"/>
    <property type="molecule type" value="Genomic_DNA"/>
</dbReference>
<dbReference type="InParanoid" id="A0A251RTZ1"/>
<organism evidence="4 5">
    <name type="scientific">Helianthus annuus</name>
    <name type="common">Common sunflower</name>
    <dbReference type="NCBI Taxonomy" id="4232"/>
    <lineage>
        <taxon>Eukaryota</taxon>
        <taxon>Viridiplantae</taxon>
        <taxon>Streptophyta</taxon>
        <taxon>Embryophyta</taxon>
        <taxon>Tracheophyta</taxon>
        <taxon>Spermatophyta</taxon>
        <taxon>Magnoliopsida</taxon>
        <taxon>eudicotyledons</taxon>
        <taxon>Gunneridae</taxon>
        <taxon>Pentapetalae</taxon>
        <taxon>asterids</taxon>
        <taxon>campanulids</taxon>
        <taxon>Asterales</taxon>
        <taxon>Asteraceae</taxon>
        <taxon>Asteroideae</taxon>
        <taxon>Heliantheae alliance</taxon>
        <taxon>Heliantheae</taxon>
        <taxon>Helianthus</taxon>
    </lineage>
</organism>
<sequence length="311" mass="32302">MGRQSEPIINHFSHQHPLHLTNPQPSRVCSACKQTLETEPLYTCRSPSCTTFSLHLKCSHLPHRITHPCHHNHPLSLLPKSHNPNGVFACNACGNDGDGFSYTCKDCGVSIHVVCATLPLCLSHQSHGHQLGLVFASPYATGGFSCDVCGVIEGGKCWLYRCGSCGFDAHLSCATSKAQGVSGDGSSTYQERLYMNQINNQRDQILRAMMMGYGGGGNANNRLLQTMMGGGGGNMNNQILQAVMGGGGGGGSNQLLQAFMGGGGGGGGGDLIQSLLNGSNCGLGGLDLSSVLGNVGDFDGLMGAGLGGFSL</sequence>
<feature type="domain" description="DC1" evidence="2">
    <location>
        <begin position="126"/>
        <end position="174"/>
    </location>
</feature>
<keyword evidence="1" id="KW-0677">Repeat</keyword>
<evidence type="ECO:0000313" key="4">
    <source>
        <dbReference type="EMBL" id="OTF87334.1"/>
    </source>
</evidence>
<evidence type="ECO:0000259" key="2">
    <source>
        <dbReference type="Pfam" id="PF03107"/>
    </source>
</evidence>
<dbReference type="PANTHER" id="PTHR46288">
    <property type="entry name" value="PHORBOL-ESTER/DAG-TYPE DOMAIN-CONTAINING PROTEIN"/>
    <property type="match status" value="1"/>
</dbReference>
<accession>A0A251RTZ1</accession>
<feature type="domain" description="DC1" evidence="2">
    <location>
        <begin position="12"/>
        <end position="58"/>
    </location>
</feature>